<evidence type="ECO:0000256" key="4">
    <source>
        <dbReference type="ARBA" id="ARBA00023002"/>
    </source>
</evidence>
<dbReference type="EMBL" id="JBEPCU010000515">
    <property type="protein sequence ID" value="MER6980252.1"/>
    <property type="molecule type" value="Genomic_DNA"/>
</dbReference>
<evidence type="ECO:0000259" key="5">
    <source>
        <dbReference type="Pfam" id="PF00441"/>
    </source>
</evidence>
<accession>A0ABV1W7U0</accession>
<name>A0ABV1W7U0_9ACTN</name>
<keyword evidence="2" id="KW-0285">Flavoprotein</keyword>
<dbReference type="InterPro" id="IPR009100">
    <property type="entry name" value="AcylCoA_DH/oxidase_NM_dom_sf"/>
</dbReference>
<dbReference type="Pfam" id="PF00441">
    <property type="entry name" value="Acyl-CoA_dh_1"/>
    <property type="match status" value="1"/>
</dbReference>
<reference evidence="6 7" key="1">
    <citation type="submission" date="2024-06" db="EMBL/GenBank/DDBJ databases">
        <title>The Natural Products Discovery Center: Release of the First 8490 Sequenced Strains for Exploring Actinobacteria Biosynthetic Diversity.</title>
        <authorList>
            <person name="Kalkreuter E."/>
            <person name="Kautsar S.A."/>
            <person name="Yang D."/>
            <person name="Bader C.D."/>
            <person name="Teijaro C.N."/>
            <person name="Fluegel L."/>
            <person name="Davis C.M."/>
            <person name="Simpson J.R."/>
            <person name="Lauterbach L."/>
            <person name="Steele A.D."/>
            <person name="Gui C."/>
            <person name="Meng S."/>
            <person name="Li G."/>
            <person name="Viehrig K."/>
            <person name="Ye F."/>
            <person name="Su P."/>
            <person name="Kiefer A.F."/>
            <person name="Nichols A."/>
            <person name="Cepeda A.J."/>
            <person name="Yan W."/>
            <person name="Fan B."/>
            <person name="Jiang Y."/>
            <person name="Adhikari A."/>
            <person name="Zheng C.-J."/>
            <person name="Schuster L."/>
            <person name="Cowan T.M."/>
            <person name="Smanski M.J."/>
            <person name="Chevrette M.G."/>
            <person name="De Carvalho L.P.S."/>
            <person name="Shen B."/>
        </authorList>
    </citation>
    <scope>NUCLEOTIDE SEQUENCE [LARGE SCALE GENOMIC DNA]</scope>
    <source>
        <strain evidence="6 7">NPDC000634</strain>
    </source>
</reference>
<keyword evidence="4" id="KW-0560">Oxidoreductase</keyword>
<dbReference type="PANTHER" id="PTHR43884">
    <property type="entry name" value="ACYL-COA DEHYDROGENASE"/>
    <property type="match status" value="1"/>
</dbReference>
<dbReference type="PANTHER" id="PTHR43884:SF20">
    <property type="entry name" value="ACYL-COA DEHYDROGENASE FADE28"/>
    <property type="match status" value="1"/>
</dbReference>
<dbReference type="InterPro" id="IPR036250">
    <property type="entry name" value="AcylCo_DH-like_C"/>
</dbReference>
<keyword evidence="7" id="KW-1185">Reference proteome</keyword>
<dbReference type="Proteomes" id="UP001458415">
    <property type="component" value="Unassembled WGS sequence"/>
</dbReference>
<evidence type="ECO:0000256" key="2">
    <source>
        <dbReference type="ARBA" id="ARBA00022630"/>
    </source>
</evidence>
<dbReference type="CDD" id="cd00567">
    <property type="entry name" value="ACAD"/>
    <property type="match status" value="1"/>
</dbReference>
<dbReference type="Gene3D" id="2.40.110.10">
    <property type="entry name" value="Butyryl-CoA Dehydrogenase, subunit A, domain 2"/>
    <property type="match status" value="1"/>
</dbReference>
<comment type="similarity">
    <text evidence="1">Belongs to the acyl-CoA dehydrogenase family.</text>
</comment>
<dbReference type="SUPFAM" id="SSF56645">
    <property type="entry name" value="Acyl-CoA dehydrogenase NM domain-like"/>
    <property type="match status" value="1"/>
</dbReference>
<evidence type="ECO:0000256" key="1">
    <source>
        <dbReference type="ARBA" id="ARBA00009347"/>
    </source>
</evidence>
<dbReference type="InterPro" id="IPR009075">
    <property type="entry name" value="AcylCo_DH/oxidase_C"/>
</dbReference>
<comment type="caution">
    <text evidence="6">The sequence shown here is derived from an EMBL/GenBank/DDBJ whole genome shotgun (WGS) entry which is preliminary data.</text>
</comment>
<evidence type="ECO:0000313" key="6">
    <source>
        <dbReference type="EMBL" id="MER6980252.1"/>
    </source>
</evidence>
<feature type="domain" description="Acyl-CoA dehydrogenase/oxidase C-terminal" evidence="5">
    <location>
        <begin position="135"/>
        <end position="279"/>
    </location>
</feature>
<dbReference type="InterPro" id="IPR046373">
    <property type="entry name" value="Acyl-CoA_Oxase/DH_mid-dom_sf"/>
</dbReference>
<dbReference type="Gene3D" id="1.20.140.10">
    <property type="entry name" value="Butyryl-CoA Dehydrogenase, subunit A, domain 3"/>
    <property type="match status" value="1"/>
</dbReference>
<protein>
    <submittedName>
        <fullName evidence="6">Acyl-CoA dehydrogenase</fullName>
    </submittedName>
</protein>
<sequence>SAVLAATALLASSDEAARRDLLPAIASGETIATLAFTEDNGSWDPSTTRLFAAKTGDGWRLDGHKSFVLDGGSAGLILVLGVADGGLSLFAVGAGSAGLTRTVLPTLDQTRKLARLEFDGVTARLIGSVGDAAAIMDRVLDTAAIALAAEQLGGAQRAFDMAVEYSKVRHQFGRPIGSFQALKHRMADMLLEVESLRSAVNYAAAAVAEGAEEVPIIASLVKAYASETFFHVAAENIQIHGGIGFTWEHDAHLYFKRAKSSELFLGDATYHRERLASRIEL</sequence>
<gene>
    <name evidence="6" type="ORF">ABT317_25590</name>
</gene>
<dbReference type="SUPFAM" id="SSF47203">
    <property type="entry name" value="Acyl-CoA dehydrogenase C-terminal domain-like"/>
    <property type="match status" value="1"/>
</dbReference>
<evidence type="ECO:0000256" key="3">
    <source>
        <dbReference type="ARBA" id="ARBA00022827"/>
    </source>
</evidence>
<feature type="non-terminal residue" evidence="6">
    <location>
        <position position="1"/>
    </location>
</feature>
<keyword evidence="3" id="KW-0274">FAD</keyword>
<evidence type="ECO:0000313" key="7">
    <source>
        <dbReference type="Proteomes" id="UP001458415"/>
    </source>
</evidence>
<organism evidence="6 7">
    <name type="scientific">Streptomyces carpinensis</name>
    <dbReference type="NCBI Taxonomy" id="66369"/>
    <lineage>
        <taxon>Bacteria</taxon>
        <taxon>Bacillati</taxon>
        <taxon>Actinomycetota</taxon>
        <taxon>Actinomycetes</taxon>
        <taxon>Kitasatosporales</taxon>
        <taxon>Streptomycetaceae</taxon>
        <taxon>Streptomyces</taxon>
    </lineage>
</organism>
<proteinExistence type="inferred from homology"/>